<protein>
    <submittedName>
        <fullName evidence="2">PthG</fullName>
    </submittedName>
</protein>
<dbReference type="AlphaFoldDB" id="A0A0Q0ADT6"/>
<dbReference type="Gene3D" id="1.10.3290.10">
    <property type="entry name" value="Fido-like domain"/>
    <property type="match status" value="1"/>
</dbReference>
<feature type="compositionally biased region" description="Polar residues" evidence="1">
    <location>
        <begin position="66"/>
        <end position="79"/>
    </location>
</feature>
<organism evidence="2 3">
    <name type="scientific">Pseudomonas syringae pv. spinaceae</name>
    <dbReference type="NCBI Taxonomy" id="264459"/>
    <lineage>
        <taxon>Bacteria</taxon>
        <taxon>Pseudomonadati</taxon>
        <taxon>Pseudomonadota</taxon>
        <taxon>Gammaproteobacteria</taxon>
        <taxon>Pseudomonadales</taxon>
        <taxon>Pseudomonadaceae</taxon>
        <taxon>Pseudomonas</taxon>
        <taxon>Pseudomonas syringae</taxon>
    </lineage>
</organism>
<evidence type="ECO:0000313" key="2">
    <source>
        <dbReference type="EMBL" id="KPY60828.1"/>
    </source>
</evidence>
<dbReference type="PATRIC" id="fig|264459.3.peg.6842"/>
<proteinExistence type="predicted"/>
<feature type="region of interest" description="Disordered" evidence="1">
    <location>
        <begin position="46"/>
        <end position="81"/>
    </location>
</feature>
<dbReference type="InterPro" id="IPR036597">
    <property type="entry name" value="Fido-like_dom_sf"/>
</dbReference>
<dbReference type="Proteomes" id="UP000050384">
    <property type="component" value="Unassembled WGS sequence"/>
</dbReference>
<dbReference type="EMBL" id="LJRI01001453">
    <property type="protein sequence ID" value="KPY60828.1"/>
    <property type="molecule type" value="Genomic_DNA"/>
</dbReference>
<reference evidence="2 3" key="1">
    <citation type="submission" date="2015-09" db="EMBL/GenBank/DDBJ databases">
        <title>Genome announcement of multiple Pseudomonas syringae strains.</title>
        <authorList>
            <person name="Thakur S."/>
            <person name="Wang P.W."/>
            <person name="Gong Y."/>
            <person name="Weir B.S."/>
            <person name="Guttman D.S."/>
        </authorList>
    </citation>
    <scope>NUCLEOTIDE SEQUENCE [LARGE SCALE GENOMIC DNA]</scope>
    <source>
        <strain evidence="2 3">ICMP16929</strain>
    </source>
</reference>
<dbReference type="SUPFAM" id="SSF140931">
    <property type="entry name" value="Fic-like"/>
    <property type="match status" value="1"/>
</dbReference>
<comment type="caution">
    <text evidence="2">The sequence shown here is derived from an EMBL/GenBank/DDBJ whole genome shotgun (WGS) entry which is preliminary data.</text>
</comment>
<sequence>MSQRQSESLSLTLNAYPLSCTENYAMGCFNVTGASGRANNYVVERHEDRSSIGQESPRQEIADSPLSRSGRSSNRTSPRVSLDRLRAFSPPGGASVGALRNWFWQGQAVQHLQQLKAELDNGSSIRELLDGPGFGALLTHVIDDIASISNAENLSPIEAAEALRQAISTGRGANNMDIGLKNVLQFGLYAVREKLQGEAELADSMRTHPAFQSFPVAHTWKFCIEQERWNDHGAASGMRFDNEPGYMGGMSRGLKFVIDSEAGSSSRKKGEIDATWVENLHDIAVNGVFQRSVMHPWQSGVDADEAVNAVAALTAPGSNISDKISSAASAIYHLPHHLMPLAGGYRHNELIQFGLDHPKNLTPAGLGDLQKFQSRFAGWAEFRSRDNRPIDWDEVERGNAGVTWACPGKSRKEVTKLVQNVLRTHYHEIKRTTNAEAALHVVARTCATLERAHVFMDGNARTFGCLLLNKLLLSAGLSPSMAPDANEFDGYSNEELVARIREGQDMFRAHCQA</sequence>
<name>A0A0Q0ADT6_PSESX</name>
<evidence type="ECO:0000256" key="1">
    <source>
        <dbReference type="SAM" id="MobiDB-lite"/>
    </source>
</evidence>
<accession>A0A0Q0ADT6</accession>
<evidence type="ECO:0000313" key="3">
    <source>
        <dbReference type="Proteomes" id="UP000050384"/>
    </source>
</evidence>
<gene>
    <name evidence="2" type="ORF">ALO94_04400</name>
</gene>